<evidence type="ECO:0000256" key="1">
    <source>
        <dbReference type="SAM" id="MobiDB-lite"/>
    </source>
</evidence>
<name>A0A6A4H1Y0_9AGAR</name>
<proteinExistence type="predicted"/>
<feature type="compositionally biased region" description="Low complexity" evidence="1">
    <location>
        <begin position="75"/>
        <end position="89"/>
    </location>
</feature>
<evidence type="ECO:0000313" key="3">
    <source>
        <dbReference type="Proteomes" id="UP000799118"/>
    </source>
</evidence>
<gene>
    <name evidence="2" type="ORF">BT96DRAFT_945584</name>
</gene>
<keyword evidence="3" id="KW-1185">Reference proteome</keyword>
<organism evidence="2 3">
    <name type="scientific">Gymnopus androsaceus JB14</name>
    <dbReference type="NCBI Taxonomy" id="1447944"/>
    <lineage>
        <taxon>Eukaryota</taxon>
        <taxon>Fungi</taxon>
        <taxon>Dikarya</taxon>
        <taxon>Basidiomycota</taxon>
        <taxon>Agaricomycotina</taxon>
        <taxon>Agaricomycetes</taxon>
        <taxon>Agaricomycetidae</taxon>
        <taxon>Agaricales</taxon>
        <taxon>Marasmiineae</taxon>
        <taxon>Omphalotaceae</taxon>
        <taxon>Gymnopus</taxon>
    </lineage>
</organism>
<reference evidence="2" key="1">
    <citation type="journal article" date="2019" name="Environ. Microbiol.">
        <title>Fungal ecological strategies reflected in gene transcription - a case study of two litter decomposers.</title>
        <authorList>
            <person name="Barbi F."/>
            <person name="Kohler A."/>
            <person name="Barry K."/>
            <person name="Baskaran P."/>
            <person name="Daum C."/>
            <person name="Fauchery L."/>
            <person name="Ihrmark K."/>
            <person name="Kuo A."/>
            <person name="LaButti K."/>
            <person name="Lipzen A."/>
            <person name="Morin E."/>
            <person name="Grigoriev I.V."/>
            <person name="Henrissat B."/>
            <person name="Lindahl B."/>
            <person name="Martin F."/>
        </authorList>
    </citation>
    <scope>NUCLEOTIDE SEQUENCE</scope>
    <source>
        <strain evidence="2">JB14</strain>
    </source>
</reference>
<accession>A0A6A4H1Y0</accession>
<evidence type="ECO:0000313" key="2">
    <source>
        <dbReference type="EMBL" id="KAE9391187.1"/>
    </source>
</evidence>
<dbReference type="AlphaFoldDB" id="A0A6A4H1Y0"/>
<sequence>MPKISDCESDVRLGRRQRQNDNGPGPRKLPRKLEGFAGHLGGWRITAQDGPIQPATESSGGLEGELRFSPPPSPVSSESSASQPAPQAERNNSPSPNVIRLLNFALDAHLRSFNTTNQRRIIIQNLPRPFRAHEQHISLFQYDDSTWTRVGPFSLIRLRCFCWFRVSRIMHKGPVDEASSRLVALTAFTTTPAHLLIPPSSTSPDAGVTEMPIGTLGDDSFALSI</sequence>
<dbReference type="Proteomes" id="UP000799118">
    <property type="component" value="Unassembled WGS sequence"/>
</dbReference>
<protein>
    <submittedName>
        <fullName evidence="2">Uncharacterized protein</fullName>
    </submittedName>
</protein>
<feature type="compositionally biased region" description="Basic and acidic residues" evidence="1">
    <location>
        <begin position="1"/>
        <end position="13"/>
    </location>
</feature>
<dbReference type="EMBL" id="ML769634">
    <property type="protein sequence ID" value="KAE9391187.1"/>
    <property type="molecule type" value="Genomic_DNA"/>
</dbReference>
<feature type="region of interest" description="Disordered" evidence="1">
    <location>
        <begin position="1"/>
        <end position="96"/>
    </location>
</feature>